<feature type="region of interest" description="Disordered" evidence="1">
    <location>
        <begin position="96"/>
        <end position="150"/>
    </location>
</feature>
<name>A0A8K0TCU7_9PEZI</name>
<dbReference type="EMBL" id="JAGPXD010000003">
    <property type="protein sequence ID" value="KAH7361488.1"/>
    <property type="molecule type" value="Genomic_DNA"/>
</dbReference>
<protein>
    <submittedName>
        <fullName evidence="2">Uncharacterized protein</fullName>
    </submittedName>
</protein>
<keyword evidence="3" id="KW-1185">Reference proteome</keyword>
<reference evidence="2" key="1">
    <citation type="journal article" date="2021" name="Nat. Commun.">
        <title>Genetic determinants of endophytism in the Arabidopsis root mycobiome.</title>
        <authorList>
            <person name="Mesny F."/>
            <person name="Miyauchi S."/>
            <person name="Thiergart T."/>
            <person name="Pickel B."/>
            <person name="Atanasova L."/>
            <person name="Karlsson M."/>
            <person name="Huettel B."/>
            <person name="Barry K.W."/>
            <person name="Haridas S."/>
            <person name="Chen C."/>
            <person name="Bauer D."/>
            <person name="Andreopoulos W."/>
            <person name="Pangilinan J."/>
            <person name="LaButti K."/>
            <person name="Riley R."/>
            <person name="Lipzen A."/>
            <person name="Clum A."/>
            <person name="Drula E."/>
            <person name="Henrissat B."/>
            <person name="Kohler A."/>
            <person name="Grigoriev I.V."/>
            <person name="Martin F.M."/>
            <person name="Hacquard S."/>
        </authorList>
    </citation>
    <scope>NUCLEOTIDE SEQUENCE</scope>
    <source>
        <strain evidence="2">MPI-CAGE-AT-0016</strain>
    </source>
</reference>
<organism evidence="2 3">
    <name type="scientific">Plectosphaerella cucumerina</name>
    <dbReference type="NCBI Taxonomy" id="40658"/>
    <lineage>
        <taxon>Eukaryota</taxon>
        <taxon>Fungi</taxon>
        <taxon>Dikarya</taxon>
        <taxon>Ascomycota</taxon>
        <taxon>Pezizomycotina</taxon>
        <taxon>Sordariomycetes</taxon>
        <taxon>Hypocreomycetidae</taxon>
        <taxon>Glomerellales</taxon>
        <taxon>Plectosphaerellaceae</taxon>
        <taxon>Plectosphaerella</taxon>
    </lineage>
</organism>
<evidence type="ECO:0000313" key="2">
    <source>
        <dbReference type="EMBL" id="KAH7361488.1"/>
    </source>
</evidence>
<comment type="caution">
    <text evidence="2">The sequence shown here is derived from an EMBL/GenBank/DDBJ whole genome shotgun (WGS) entry which is preliminary data.</text>
</comment>
<gene>
    <name evidence="2" type="ORF">B0T11DRAFT_75064</name>
</gene>
<proteinExistence type="predicted"/>
<sequence length="251" mass="26873">MMPFGLPRRAEPDDGYLGRYQDTCVCGGEAGALLYAPTYDVMEGRKGRHPLTHLHLLDAVAKQRQVKACFGHQPPASNRLLNSLSINFQVTVTVRTQLTPPRSRGRPPASPRPPVLRLRDLGCVSSGCHTTPPDRPHAEGMPQRGDRASPLPRLAASTSLAPPPALLRRCLAGRGEASRSGTMGLLWAQLSQVVAGQPSEHPSRRTSAVHTGFLKCGRLTGRPIPPSSSGTAPCCCFPLISNCLLASLLTL</sequence>
<evidence type="ECO:0000256" key="1">
    <source>
        <dbReference type="SAM" id="MobiDB-lite"/>
    </source>
</evidence>
<accession>A0A8K0TCU7</accession>
<dbReference type="AlphaFoldDB" id="A0A8K0TCU7"/>
<evidence type="ECO:0000313" key="3">
    <source>
        <dbReference type="Proteomes" id="UP000813385"/>
    </source>
</evidence>
<dbReference type="Proteomes" id="UP000813385">
    <property type="component" value="Unassembled WGS sequence"/>
</dbReference>